<keyword evidence="2" id="KW-1185">Reference proteome</keyword>
<proteinExistence type="predicted"/>
<dbReference type="OrthoDB" id="5950997at2759"/>
<comment type="caution">
    <text evidence="1">The sequence shown here is derived from an EMBL/GenBank/DDBJ whole genome shotgun (WGS) entry which is preliminary data.</text>
</comment>
<evidence type="ECO:0000313" key="2">
    <source>
        <dbReference type="Proteomes" id="UP001165122"/>
    </source>
</evidence>
<sequence length="98" mass="10501">MYMKGVVDVHRDFAGKSSTRAAAESDAPKPLPFFSRALTTVAKKGGDKGRRLTTSPMFANLQTTPSVANGLNIEMGEMIKKETGKKGDGNDTNDIIVL</sequence>
<organism evidence="1 2">
    <name type="scientific">Triparma laevis f. longispina</name>
    <dbReference type="NCBI Taxonomy" id="1714387"/>
    <lineage>
        <taxon>Eukaryota</taxon>
        <taxon>Sar</taxon>
        <taxon>Stramenopiles</taxon>
        <taxon>Ochrophyta</taxon>
        <taxon>Bolidophyceae</taxon>
        <taxon>Parmales</taxon>
        <taxon>Triparmaceae</taxon>
        <taxon>Triparma</taxon>
    </lineage>
</organism>
<gene>
    <name evidence="1" type="ORF">TrLO_g5714</name>
</gene>
<accession>A0A9W7AAC1</accession>
<reference evidence="2" key="1">
    <citation type="journal article" date="2023" name="Commun. Biol.">
        <title>Genome analysis of Parmales, the sister group of diatoms, reveals the evolutionary specialization of diatoms from phago-mixotrophs to photoautotrophs.</title>
        <authorList>
            <person name="Ban H."/>
            <person name="Sato S."/>
            <person name="Yoshikawa S."/>
            <person name="Yamada K."/>
            <person name="Nakamura Y."/>
            <person name="Ichinomiya M."/>
            <person name="Sato N."/>
            <person name="Blanc-Mathieu R."/>
            <person name="Endo H."/>
            <person name="Kuwata A."/>
            <person name="Ogata H."/>
        </authorList>
    </citation>
    <scope>NUCLEOTIDE SEQUENCE [LARGE SCALE GENOMIC DNA]</scope>
    <source>
        <strain evidence="2">NIES 3700</strain>
    </source>
</reference>
<dbReference type="EMBL" id="BRXW01000593">
    <property type="protein sequence ID" value="GMH68429.1"/>
    <property type="molecule type" value="Genomic_DNA"/>
</dbReference>
<name>A0A9W7AAC1_9STRA</name>
<dbReference type="Proteomes" id="UP001165122">
    <property type="component" value="Unassembled WGS sequence"/>
</dbReference>
<protein>
    <submittedName>
        <fullName evidence="1">Uncharacterized protein</fullName>
    </submittedName>
</protein>
<dbReference type="AlphaFoldDB" id="A0A9W7AAC1"/>
<evidence type="ECO:0000313" key="1">
    <source>
        <dbReference type="EMBL" id="GMH68429.1"/>
    </source>
</evidence>